<sequence length="76" mass="8159">MWLSISAKIAFCISFGCFVASCVVADFVPDHALVLAYSRGSFFSFAIGVALGLAGLLARRIRRPRAMPGEPMRPAP</sequence>
<organism evidence="2 3">
    <name type="scientific">Sphingomonas naphthae</name>
    <dbReference type="NCBI Taxonomy" id="1813468"/>
    <lineage>
        <taxon>Bacteria</taxon>
        <taxon>Pseudomonadati</taxon>
        <taxon>Pseudomonadota</taxon>
        <taxon>Alphaproteobacteria</taxon>
        <taxon>Sphingomonadales</taxon>
        <taxon>Sphingomonadaceae</taxon>
        <taxon>Sphingomonas</taxon>
    </lineage>
</organism>
<proteinExistence type="predicted"/>
<dbReference type="RefSeq" id="WP_273689351.1">
    <property type="nucleotide sequence ID" value="NZ_CP117411.1"/>
</dbReference>
<evidence type="ECO:0000256" key="1">
    <source>
        <dbReference type="SAM" id="Phobius"/>
    </source>
</evidence>
<feature type="transmembrane region" description="Helical" evidence="1">
    <location>
        <begin position="41"/>
        <end position="58"/>
    </location>
</feature>
<evidence type="ECO:0000313" key="3">
    <source>
        <dbReference type="Proteomes" id="UP001220395"/>
    </source>
</evidence>
<keyword evidence="1" id="KW-0472">Membrane</keyword>
<reference evidence="2 3" key="1">
    <citation type="submission" date="2023-02" db="EMBL/GenBank/DDBJ databases">
        <title>Genome sequence of Sphingomonas naphthae.</title>
        <authorList>
            <person name="Kim S."/>
            <person name="Heo J."/>
            <person name="Kwon S.-W."/>
        </authorList>
    </citation>
    <scope>NUCLEOTIDE SEQUENCE [LARGE SCALE GENOMIC DNA]</scope>
    <source>
        <strain evidence="2 3">KACC 18716</strain>
    </source>
</reference>
<dbReference type="EMBL" id="CP117411">
    <property type="protein sequence ID" value="WCT74367.1"/>
    <property type="molecule type" value="Genomic_DNA"/>
</dbReference>
<accession>A0ABY7TNZ7</accession>
<dbReference type="Proteomes" id="UP001220395">
    <property type="component" value="Chromosome"/>
</dbReference>
<name>A0ABY7TNZ7_9SPHN</name>
<evidence type="ECO:0000313" key="2">
    <source>
        <dbReference type="EMBL" id="WCT74367.1"/>
    </source>
</evidence>
<gene>
    <name evidence="2" type="ORF">PQ455_03820</name>
</gene>
<keyword evidence="3" id="KW-1185">Reference proteome</keyword>
<keyword evidence="1" id="KW-0812">Transmembrane</keyword>
<protein>
    <submittedName>
        <fullName evidence="2">Uncharacterized protein</fullName>
    </submittedName>
</protein>
<keyword evidence="1" id="KW-1133">Transmembrane helix</keyword>